<dbReference type="OrthoDB" id="411173at2759"/>
<evidence type="ECO:0008006" key="3">
    <source>
        <dbReference type="Google" id="ProtNLM"/>
    </source>
</evidence>
<gene>
    <name evidence="1" type="ORF">HOLleu_08276</name>
</gene>
<organism evidence="1 2">
    <name type="scientific">Holothuria leucospilota</name>
    <name type="common">Black long sea cucumber</name>
    <name type="synonym">Mertensiothuria leucospilota</name>
    <dbReference type="NCBI Taxonomy" id="206669"/>
    <lineage>
        <taxon>Eukaryota</taxon>
        <taxon>Metazoa</taxon>
        <taxon>Echinodermata</taxon>
        <taxon>Eleutherozoa</taxon>
        <taxon>Echinozoa</taxon>
        <taxon>Holothuroidea</taxon>
        <taxon>Aspidochirotacea</taxon>
        <taxon>Aspidochirotida</taxon>
        <taxon>Holothuriidae</taxon>
        <taxon>Holothuria</taxon>
    </lineage>
</organism>
<proteinExistence type="predicted"/>
<sequence length="189" mass="22095">MIIDFRKLNCKPDILSLKGSDIERVDNYKYLGLYLDNSLSWNLDHIDFLIKKLNVRMYCMRKLHSFSISPEILSVFYNSVICSVWRYCLLAWGGNISQCDKDRLNRLIKRASRIIGTEQTGVGDTYRSLLPQKLHTVWTDVSHPLHNLLADQLIVRRGRLRLPSFSTKTRHPLSFIPQAIRCHNCSFKR</sequence>
<dbReference type="EMBL" id="JAIZAY010000003">
    <property type="protein sequence ID" value="KAJ8045295.1"/>
    <property type="molecule type" value="Genomic_DNA"/>
</dbReference>
<evidence type="ECO:0000313" key="1">
    <source>
        <dbReference type="EMBL" id="KAJ8045295.1"/>
    </source>
</evidence>
<keyword evidence="2" id="KW-1185">Reference proteome</keyword>
<dbReference type="AlphaFoldDB" id="A0A9Q1CI26"/>
<name>A0A9Q1CI26_HOLLE</name>
<accession>A0A9Q1CI26</accession>
<protein>
    <recommendedName>
        <fullName evidence="3">Alkylated DNA repair protein AlkB homologue 8 N-terminal domain-containing protein</fullName>
    </recommendedName>
</protein>
<evidence type="ECO:0000313" key="2">
    <source>
        <dbReference type="Proteomes" id="UP001152320"/>
    </source>
</evidence>
<comment type="caution">
    <text evidence="1">The sequence shown here is derived from an EMBL/GenBank/DDBJ whole genome shotgun (WGS) entry which is preliminary data.</text>
</comment>
<dbReference type="Proteomes" id="UP001152320">
    <property type="component" value="Chromosome 3"/>
</dbReference>
<reference evidence="1" key="1">
    <citation type="submission" date="2021-10" db="EMBL/GenBank/DDBJ databases">
        <title>Tropical sea cucumber genome reveals ecological adaptation and Cuvierian tubules defense mechanism.</title>
        <authorList>
            <person name="Chen T."/>
        </authorList>
    </citation>
    <scope>NUCLEOTIDE SEQUENCE</scope>
    <source>
        <strain evidence="1">Nanhai2018</strain>
        <tissue evidence="1">Muscle</tissue>
    </source>
</reference>